<keyword evidence="4" id="KW-0633">Potassium transport</keyword>
<dbReference type="AlphaFoldDB" id="A0A4Q7PT33"/>
<feature type="transmembrane region" description="Helical" evidence="10">
    <location>
        <begin position="199"/>
        <end position="221"/>
    </location>
</feature>
<dbReference type="InterPro" id="IPR003445">
    <property type="entry name" value="Cat_transpt"/>
</dbReference>
<keyword evidence="6" id="KW-0630">Potassium</keyword>
<evidence type="ECO:0000256" key="1">
    <source>
        <dbReference type="ARBA" id="ARBA00004651"/>
    </source>
</evidence>
<feature type="transmembrane region" description="Helical" evidence="10">
    <location>
        <begin position="20"/>
        <end position="43"/>
    </location>
</feature>
<comment type="caution">
    <text evidence="11">The sequence shown here is derived from an EMBL/GenBank/DDBJ whole genome shotgun (WGS) entry which is preliminary data.</text>
</comment>
<keyword evidence="9 10" id="KW-0472">Membrane</keyword>
<dbReference type="Proteomes" id="UP000292927">
    <property type="component" value="Unassembled WGS sequence"/>
</dbReference>
<evidence type="ECO:0000256" key="4">
    <source>
        <dbReference type="ARBA" id="ARBA00022538"/>
    </source>
</evidence>
<dbReference type="GO" id="GO:0015379">
    <property type="term" value="F:potassium:chloride symporter activity"/>
    <property type="evidence" value="ECO:0007669"/>
    <property type="project" value="InterPro"/>
</dbReference>
<dbReference type="EMBL" id="SGXF01000001">
    <property type="protein sequence ID" value="RZT02470.1"/>
    <property type="molecule type" value="Genomic_DNA"/>
</dbReference>
<keyword evidence="2" id="KW-0813">Transport</keyword>
<proteinExistence type="predicted"/>
<keyword evidence="12" id="KW-1185">Reference proteome</keyword>
<dbReference type="NCBIfam" id="TIGR00933">
    <property type="entry name" value="2a38"/>
    <property type="match status" value="1"/>
</dbReference>
<evidence type="ECO:0000256" key="2">
    <source>
        <dbReference type="ARBA" id="ARBA00022448"/>
    </source>
</evidence>
<gene>
    <name evidence="11" type="ORF">EV209_0589</name>
</gene>
<dbReference type="GO" id="GO:0005886">
    <property type="term" value="C:plasma membrane"/>
    <property type="evidence" value="ECO:0007669"/>
    <property type="project" value="UniProtKB-SubCell"/>
</dbReference>
<feature type="transmembrane region" description="Helical" evidence="10">
    <location>
        <begin position="83"/>
        <end position="107"/>
    </location>
</feature>
<organism evidence="11 12">
    <name type="scientific">Cuneatibacter caecimuris</name>
    <dbReference type="NCBI Taxonomy" id="1796618"/>
    <lineage>
        <taxon>Bacteria</taxon>
        <taxon>Bacillati</taxon>
        <taxon>Bacillota</taxon>
        <taxon>Clostridia</taxon>
        <taxon>Lachnospirales</taxon>
        <taxon>Lachnospiraceae</taxon>
        <taxon>Cuneatibacter</taxon>
    </lineage>
</organism>
<evidence type="ECO:0000313" key="12">
    <source>
        <dbReference type="Proteomes" id="UP000292927"/>
    </source>
</evidence>
<dbReference type="PANTHER" id="PTHR32024:SF1">
    <property type="entry name" value="KTR SYSTEM POTASSIUM UPTAKE PROTEIN B"/>
    <property type="match status" value="1"/>
</dbReference>
<sequence>MLDNKGAGPLGKRRVLFSSTQIIALGFLGVIFLGSLLLSLPVAAASGQGTSYIDAFFTSTTSVCVTGLTTVTTAAHWSLFGKIVILCLIQLGGLGIATVSISFLVLLGRRITMKERQLIQETYNLDSMEGMVRLVYRILKGTAVVEGIGAVCCSFVFIPEFGFWDGIWKSVFHAVSSFCNAGLDVFGETSMAAYSGNPWLMAVTMALIILGGIGFPVWWDVIHIWRRRKTDIRCRKHPFRSLGLHAKVALTTTGILLVGGTVLFWIFEFQNPDTLGQMGPGKQALNAAFQSVTTRTAGFFSIDQGALRGSSVLLTVVLMFIGGSPAGTAGGIKTTTVAMLALTALCTVRGRKDTEIFGRRIPEENIRKGLVVFMISMIVALTGLMVILAADGHSFADCSYEVASAIGTVGLTRGITPELSVIGKLVIILLMYLGRLGPVTLAFAMLKRRKTPANLRDLPEQRMIIG</sequence>
<keyword evidence="7 10" id="KW-1133">Transmembrane helix</keyword>
<keyword evidence="8" id="KW-0406">Ion transport</keyword>
<evidence type="ECO:0000256" key="9">
    <source>
        <dbReference type="ARBA" id="ARBA00023136"/>
    </source>
</evidence>
<evidence type="ECO:0000256" key="8">
    <source>
        <dbReference type="ARBA" id="ARBA00023065"/>
    </source>
</evidence>
<comment type="subcellular location">
    <subcellularLocation>
        <location evidence="1">Cell membrane</location>
        <topology evidence="1">Multi-pass membrane protein</topology>
    </subcellularLocation>
</comment>
<dbReference type="OrthoDB" id="9810952at2"/>
<protein>
    <submittedName>
        <fullName evidence="11">Trk system potassium uptake protein TrkH</fullName>
    </submittedName>
</protein>
<feature type="transmembrane region" description="Helical" evidence="10">
    <location>
        <begin position="242"/>
        <end position="267"/>
    </location>
</feature>
<dbReference type="Pfam" id="PF02386">
    <property type="entry name" value="TrkH"/>
    <property type="match status" value="1"/>
</dbReference>
<reference evidence="11 12" key="1">
    <citation type="submission" date="2019-02" db="EMBL/GenBank/DDBJ databases">
        <title>Genomic Encyclopedia of Type Strains, Phase IV (KMG-IV): sequencing the most valuable type-strain genomes for metagenomic binning, comparative biology and taxonomic classification.</title>
        <authorList>
            <person name="Goeker M."/>
        </authorList>
    </citation>
    <scope>NUCLEOTIDE SEQUENCE [LARGE SCALE GENOMIC DNA]</scope>
    <source>
        <strain evidence="11 12">DSM 29486</strain>
    </source>
</reference>
<evidence type="ECO:0000256" key="10">
    <source>
        <dbReference type="SAM" id="Phobius"/>
    </source>
</evidence>
<dbReference type="PANTHER" id="PTHR32024">
    <property type="entry name" value="TRK SYSTEM POTASSIUM UPTAKE PROTEIN TRKG-RELATED"/>
    <property type="match status" value="1"/>
</dbReference>
<keyword evidence="3" id="KW-1003">Cell membrane</keyword>
<evidence type="ECO:0000256" key="6">
    <source>
        <dbReference type="ARBA" id="ARBA00022958"/>
    </source>
</evidence>
<feature type="transmembrane region" description="Helical" evidence="10">
    <location>
        <begin position="55"/>
        <end position="77"/>
    </location>
</feature>
<feature type="transmembrane region" description="Helical" evidence="10">
    <location>
        <begin position="138"/>
        <end position="158"/>
    </location>
</feature>
<evidence type="ECO:0000256" key="3">
    <source>
        <dbReference type="ARBA" id="ARBA00022475"/>
    </source>
</evidence>
<feature type="transmembrane region" description="Helical" evidence="10">
    <location>
        <begin position="425"/>
        <end position="446"/>
    </location>
</feature>
<evidence type="ECO:0000256" key="5">
    <source>
        <dbReference type="ARBA" id="ARBA00022692"/>
    </source>
</evidence>
<feature type="transmembrane region" description="Helical" evidence="10">
    <location>
        <begin position="369"/>
        <end position="390"/>
    </location>
</feature>
<accession>A0A4Q7PT33</accession>
<name>A0A4Q7PT33_9FIRM</name>
<evidence type="ECO:0000256" key="7">
    <source>
        <dbReference type="ARBA" id="ARBA00022989"/>
    </source>
</evidence>
<evidence type="ECO:0000313" key="11">
    <source>
        <dbReference type="EMBL" id="RZT02470.1"/>
    </source>
</evidence>
<feature type="transmembrane region" description="Helical" evidence="10">
    <location>
        <begin position="326"/>
        <end position="348"/>
    </location>
</feature>
<dbReference type="RefSeq" id="WP_130432879.1">
    <property type="nucleotide sequence ID" value="NZ_SGXF01000001.1"/>
</dbReference>
<keyword evidence="5 10" id="KW-0812">Transmembrane</keyword>
<dbReference type="InterPro" id="IPR004772">
    <property type="entry name" value="TrkH"/>
</dbReference>